<evidence type="ECO:0000256" key="5">
    <source>
        <dbReference type="ARBA" id="ARBA00022679"/>
    </source>
</evidence>
<evidence type="ECO:0000256" key="6">
    <source>
        <dbReference type="ARBA" id="ARBA00022723"/>
    </source>
</evidence>
<organism evidence="11 12">
    <name type="scientific">Tautonia sociabilis</name>
    <dbReference type="NCBI Taxonomy" id="2080755"/>
    <lineage>
        <taxon>Bacteria</taxon>
        <taxon>Pseudomonadati</taxon>
        <taxon>Planctomycetota</taxon>
        <taxon>Planctomycetia</taxon>
        <taxon>Isosphaerales</taxon>
        <taxon>Isosphaeraceae</taxon>
        <taxon>Tautonia</taxon>
    </lineage>
</organism>
<dbReference type="InterPro" id="IPR024932">
    <property type="entry name" value="ApbE"/>
</dbReference>
<dbReference type="GO" id="GO:0046872">
    <property type="term" value="F:metal ion binding"/>
    <property type="evidence" value="ECO:0007669"/>
    <property type="project" value="UniProtKB-KW"/>
</dbReference>
<reference evidence="11 12" key="1">
    <citation type="submission" date="2018-12" db="EMBL/GenBank/DDBJ databases">
        <authorList>
            <person name="Toschakov S.V."/>
        </authorList>
    </citation>
    <scope>NUCLEOTIDE SEQUENCE [LARGE SCALE GENOMIC DNA]</scope>
    <source>
        <strain evidence="11 12">GM2012</strain>
    </source>
</reference>
<evidence type="ECO:0000313" key="11">
    <source>
        <dbReference type="EMBL" id="RUL84209.1"/>
    </source>
</evidence>
<comment type="cofactor">
    <cofactor evidence="1">
        <name>Mg(2+)</name>
        <dbReference type="ChEBI" id="CHEBI:18420"/>
    </cofactor>
</comment>
<keyword evidence="12" id="KW-1185">Reference proteome</keyword>
<evidence type="ECO:0000256" key="10">
    <source>
        <dbReference type="ARBA" id="ARBA00048540"/>
    </source>
</evidence>
<keyword evidence="7" id="KW-0274">FAD</keyword>
<evidence type="ECO:0000256" key="3">
    <source>
        <dbReference type="ARBA" id="ARBA00016337"/>
    </source>
</evidence>
<evidence type="ECO:0000256" key="8">
    <source>
        <dbReference type="ARBA" id="ARBA00022842"/>
    </source>
</evidence>
<reference evidence="11 12" key="2">
    <citation type="submission" date="2019-01" db="EMBL/GenBank/DDBJ databases">
        <title>Tautonia sociabilis, a novel thermotolerant planctomycete of Isosphaeraceae family, isolated from a 4000 m deep subterranean habitat.</title>
        <authorList>
            <person name="Kovaleva O.L."/>
            <person name="Elcheninov A.G."/>
            <person name="Van Heerden E."/>
            <person name="Toshchakov S.V."/>
            <person name="Novikov A."/>
            <person name="Bonch-Osmolovskaya E.A."/>
            <person name="Kublanov I.V."/>
        </authorList>
    </citation>
    <scope>NUCLEOTIDE SEQUENCE [LARGE SCALE GENOMIC DNA]</scope>
    <source>
        <strain evidence="11 12">GM2012</strain>
    </source>
</reference>
<dbReference type="Gene3D" id="3.10.520.10">
    <property type="entry name" value="ApbE-like domains"/>
    <property type="match status" value="1"/>
</dbReference>
<keyword evidence="5 11" id="KW-0808">Transferase</keyword>
<dbReference type="PANTHER" id="PTHR30040">
    <property type="entry name" value="THIAMINE BIOSYNTHESIS LIPOPROTEIN APBE"/>
    <property type="match status" value="1"/>
</dbReference>
<dbReference type="EMBL" id="RYZH01000051">
    <property type="protein sequence ID" value="RUL84209.1"/>
    <property type="molecule type" value="Genomic_DNA"/>
</dbReference>
<name>A0A432MET9_9BACT</name>
<dbReference type="Proteomes" id="UP000280296">
    <property type="component" value="Unassembled WGS sequence"/>
</dbReference>
<keyword evidence="6" id="KW-0479">Metal-binding</keyword>
<keyword evidence="4" id="KW-0285">Flavoprotein</keyword>
<keyword evidence="8" id="KW-0460">Magnesium</keyword>
<comment type="caution">
    <text evidence="11">The sequence shown here is derived from an EMBL/GenBank/DDBJ whole genome shotgun (WGS) entry which is preliminary data.</text>
</comment>
<accession>A0A432MET9</accession>
<dbReference type="AlphaFoldDB" id="A0A432MET9"/>
<gene>
    <name evidence="11" type="ORF">TsocGM_20680</name>
</gene>
<dbReference type="InterPro" id="IPR003374">
    <property type="entry name" value="ApbE-like_sf"/>
</dbReference>
<protein>
    <recommendedName>
        <fullName evidence="3">FAD:protein FMN transferase</fullName>
        <ecNumber evidence="2">2.7.1.180</ecNumber>
    </recommendedName>
    <alternativeName>
        <fullName evidence="9">Flavin transferase</fullName>
    </alternativeName>
</protein>
<comment type="catalytic activity">
    <reaction evidence="10">
        <text>L-threonyl-[protein] + FAD = FMN-L-threonyl-[protein] + AMP + H(+)</text>
        <dbReference type="Rhea" id="RHEA:36847"/>
        <dbReference type="Rhea" id="RHEA-COMP:11060"/>
        <dbReference type="Rhea" id="RHEA-COMP:11061"/>
        <dbReference type="ChEBI" id="CHEBI:15378"/>
        <dbReference type="ChEBI" id="CHEBI:30013"/>
        <dbReference type="ChEBI" id="CHEBI:57692"/>
        <dbReference type="ChEBI" id="CHEBI:74257"/>
        <dbReference type="ChEBI" id="CHEBI:456215"/>
        <dbReference type="EC" id="2.7.1.180"/>
    </reaction>
</comment>
<sequence>MSSSETLLGRAGRLRLEWVASRYGRSRGAPAQGGPGETEGRPGGGRPMDVWWLALVLTTVTAPAVSLGADRDEPEELERFEFLETHMGSAFKLVVYCTGPAPASAAARSAFDRIAQLDATLSDYRVDSELSRLGDRAGGPPIPVSADLFEVLRRSRELSERSDGAFDATINPVVKLWRRARRNRELPSPEQLDQARSRVDWRRLELDPDARTARLASEGMRLDVGGIAKGYASDAALKVLREAGITRALVAGAGDIVVGDPPPGRSGWLVGIAPLDPSGPPERYVLLANQAVSTSGDAERFVEIDGVRYSHIVDPRTGLGLTSRSSVTVVAPDGTTSDSLATAASVLGPDRGLHLIEQIEGAEALFVSIPDGADAPEVASTPGFDALLAEPEGEPGPVPALGGPEA</sequence>
<dbReference type="EC" id="2.7.1.180" evidence="2"/>
<dbReference type="GO" id="GO:0016740">
    <property type="term" value="F:transferase activity"/>
    <property type="evidence" value="ECO:0007669"/>
    <property type="project" value="UniProtKB-KW"/>
</dbReference>
<evidence type="ECO:0000256" key="1">
    <source>
        <dbReference type="ARBA" id="ARBA00001946"/>
    </source>
</evidence>
<evidence type="ECO:0000313" key="12">
    <source>
        <dbReference type="Proteomes" id="UP000280296"/>
    </source>
</evidence>
<evidence type="ECO:0000256" key="2">
    <source>
        <dbReference type="ARBA" id="ARBA00011955"/>
    </source>
</evidence>
<dbReference type="PANTHER" id="PTHR30040:SF2">
    <property type="entry name" value="FAD:PROTEIN FMN TRANSFERASE"/>
    <property type="match status" value="1"/>
</dbReference>
<dbReference type="Pfam" id="PF02424">
    <property type="entry name" value="ApbE"/>
    <property type="match status" value="1"/>
</dbReference>
<evidence type="ECO:0000256" key="7">
    <source>
        <dbReference type="ARBA" id="ARBA00022827"/>
    </source>
</evidence>
<evidence type="ECO:0000256" key="9">
    <source>
        <dbReference type="ARBA" id="ARBA00031306"/>
    </source>
</evidence>
<evidence type="ECO:0000256" key="4">
    <source>
        <dbReference type="ARBA" id="ARBA00022630"/>
    </source>
</evidence>
<proteinExistence type="predicted"/>
<dbReference type="SUPFAM" id="SSF143631">
    <property type="entry name" value="ApbE-like"/>
    <property type="match status" value="1"/>
</dbReference>